<proteinExistence type="predicted"/>
<evidence type="ECO:0000313" key="1">
    <source>
        <dbReference type="EMBL" id="KAL0099759.1"/>
    </source>
</evidence>
<gene>
    <name evidence="1" type="ORF">PUN28_019873</name>
</gene>
<organism evidence="1 2">
    <name type="scientific">Cardiocondyla obscurior</name>
    <dbReference type="NCBI Taxonomy" id="286306"/>
    <lineage>
        <taxon>Eukaryota</taxon>
        <taxon>Metazoa</taxon>
        <taxon>Ecdysozoa</taxon>
        <taxon>Arthropoda</taxon>
        <taxon>Hexapoda</taxon>
        <taxon>Insecta</taxon>
        <taxon>Pterygota</taxon>
        <taxon>Neoptera</taxon>
        <taxon>Endopterygota</taxon>
        <taxon>Hymenoptera</taxon>
        <taxon>Apocrita</taxon>
        <taxon>Aculeata</taxon>
        <taxon>Formicoidea</taxon>
        <taxon>Formicidae</taxon>
        <taxon>Myrmicinae</taxon>
        <taxon>Cardiocondyla</taxon>
    </lineage>
</organism>
<evidence type="ECO:0000313" key="2">
    <source>
        <dbReference type="Proteomes" id="UP001430953"/>
    </source>
</evidence>
<protein>
    <submittedName>
        <fullName evidence="1">Uncharacterized protein</fullName>
    </submittedName>
</protein>
<comment type="caution">
    <text evidence="1">The sequence shown here is derived from an EMBL/GenBank/DDBJ whole genome shotgun (WGS) entry which is preliminary data.</text>
</comment>
<name>A0AAW2E7X0_9HYME</name>
<reference evidence="1 2" key="1">
    <citation type="submission" date="2023-03" db="EMBL/GenBank/DDBJ databases">
        <title>High recombination rates correlate with genetic variation in Cardiocondyla obscurior ants.</title>
        <authorList>
            <person name="Errbii M."/>
        </authorList>
    </citation>
    <scope>NUCLEOTIDE SEQUENCE [LARGE SCALE GENOMIC DNA]</scope>
    <source>
        <strain evidence="1">Alpha-2009</strain>
        <tissue evidence="1">Whole body</tissue>
    </source>
</reference>
<sequence length="120" mass="14307">MFEFHLFLRYKKIVDCIRLNINPSVLFLLSTKSREEEAFAGEDWLFPGFFIGRFFSPARRRRAREEKTRDLRGIYQLEARLRWVAEDNAERERRCKVAETEKPRRLPVTVTCTAVPRNGL</sequence>
<dbReference type="EMBL" id="JADYXP020000027">
    <property type="protein sequence ID" value="KAL0099759.1"/>
    <property type="molecule type" value="Genomic_DNA"/>
</dbReference>
<keyword evidence="2" id="KW-1185">Reference proteome</keyword>
<dbReference type="Proteomes" id="UP001430953">
    <property type="component" value="Unassembled WGS sequence"/>
</dbReference>
<dbReference type="AlphaFoldDB" id="A0AAW2E7X0"/>
<accession>A0AAW2E7X0</accession>